<evidence type="ECO:0000313" key="9">
    <source>
        <dbReference type="EMBL" id="MDN5210658.1"/>
    </source>
</evidence>
<keyword evidence="4 6" id="KW-1133">Transmembrane helix</keyword>
<feature type="transmembrane region" description="Helical" evidence="6">
    <location>
        <begin position="363"/>
        <end position="385"/>
    </location>
</feature>
<comment type="subcellular location">
    <subcellularLocation>
        <location evidence="1">Cell membrane</location>
        <topology evidence="1">Multi-pass membrane protein</topology>
    </subcellularLocation>
</comment>
<accession>A0ABT8KYZ3</accession>
<dbReference type="RefSeq" id="WP_346756001.1">
    <property type="nucleotide sequence ID" value="NZ_JAUJEB010000001.1"/>
</dbReference>
<proteinExistence type="predicted"/>
<dbReference type="InterPro" id="IPR025857">
    <property type="entry name" value="MacB_PCD"/>
</dbReference>
<feature type="domain" description="ABC3 transporter permease C-terminal" evidence="7">
    <location>
        <begin position="275"/>
        <end position="391"/>
    </location>
</feature>
<evidence type="ECO:0000256" key="5">
    <source>
        <dbReference type="ARBA" id="ARBA00023136"/>
    </source>
</evidence>
<dbReference type="PANTHER" id="PTHR30572:SF18">
    <property type="entry name" value="ABC-TYPE MACROLIDE FAMILY EXPORT SYSTEM PERMEASE COMPONENT 2"/>
    <property type="match status" value="1"/>
</dbReference>
<dbReference type="InterPro" id="IPR050250">
    <property type="entry name" value="Macrolide_Exporter_MacB"/>
</dbReference>
<feature type="transmembrane region" description="Helical" evidence="6">
    <location>
        <begin position="321"/>
        <end position="342"/>
    </location>
</feature>
<evidence type="ECO:0000259" key="7">
    <source>
        <dbReference type="Pfam" id="PF02687"/>
    </source>
</evidence>
<dbReference type="InterPro" id="IPR003838">
    <property type="entry name" value="ABC3_permease_C"/>
</dbReference>
<dbReference type="EMBL" id="JAUJEB010000001">
    <property type="protein sequence ID" value="MDN5210658.1"/>
    <property type="molecule type" value="Genomic_DNA"/>
</dbReference>
<feature type="transmembrane region" description="Helical" evidence="6">
    <location>
        <begin position="753"/>
        <end position="779"/>
    </location>
</feature>
<feature type="transmembrane region" description="Helical" evidence="6">
    <location>
        <begin position="670"/>
        <end position="695"/>
    </location>
</feature>
<reference evidence="9" key="1">
    <citation type="submission" date="2023-06" db="EMBL/GenBank/DDBJ databases">
        <title>Genomic of Agaribacillus aureum.</title>
        <authorList>
            <person name="Wang G."/>
        </authorList>
    </citation>
    <scope>NUCLEOTIDE SEQUENCE</scope>
    <source>
        <strain evidence="9">BMA12</strain>
    </source>
</reference>
<feature type="domain" description="MacB-like periplasmic core" evidence="8">
    <location>
        <begin position="2"/>
        <end position="225"/>
    </location>
</feature>
<feature type="transmembrane region" description="Helical" evidence="6">
    <location>
        <begin position="412"/>
        <end position="432"/>
    </location>
</feature>
<keyword evidence="3 6" id="KW-0812">Transmembrane</keyword>
<evidence type="ECO:0000259" key="8">
    <source>
        <dbReference type="Pfam" id="PF12704"/>
    </source>
</evidence>
<evidence type="ECO:0000256" key="2">
    <source>
        <dbReference type="ARBA" id="ARBA00022475"/>
    </source>
</evidence>
<feature type="transmembrane region" description="Helical" evidence="6">
    <location>
        <begin position="269"/>
        <end position="289"/>
    </location>
</feature>
<dbReference type="PANTHER" id="PTHR30572">
    <property type="entry name" value="MEMBRANE COMPONENT OF TRANSPORTER-RELATED"/>
    <property type="match status" value="1"/>
</dbReference>
<organism evidence="9 10">
    <name type="scientific">Agaribacillus aureus</name>
    <dbReference type="NCBI Taxonomy" id="3051825"/>
    <lineage>
        <taxon>Bacteria</taxon>
        <taxon>Pseudomonadati</taxon>
        <taxon>Bacteroidota</taxon>
        <taxon>Cytophagia</taxon>
        <taxon>Cytophagales</taxon>
        <taxon>Splendidivirgaceae</taxon>
        <taxon>Agaribacillus</taxon>
    </lineage>
</organism>
<evidence type="ECO:0000313" key="10">
    <source>
        <dbReference type="Proteomes" id="UP001172083"/>
    </source>
</evidence>
<dbReference type="Proteomes" id="UP001172083">
    <property type="component" value="Unassembled WGS sequence"/>
</dbReference>
<comment type="caution">
    <text evidence="9">The sequence shown here is derived from an EMBL/GenBank/DDBJ whole genome shotgun (WGS) entry which is preliminary data.</text>
</comment>
<keyword evidence="5 6" id="KW-0472">Membrane</keyword>
<protein>
    <submittedName>
        <fullName evidence="9">ABC transporter permease</fullName>
    </submittedName>
</protein>
<dbReference type="Pfam" id="PF12704">
    <property type="entry name" value="MacB_PCD"/>
    <property type="match status" value="1"/>
</dbReference>
<keyword evidence="10" id="KW-1185">Reference proteome</keyword>
<gene>
    <name evidence="9" type="ORF">QQ020_01325</name>
</gene>
<evidence type="ECO:0000256" key="1">
    <source>
        <dbReference type="ARBA" id="ARBA00004651"/>
    </source>
</evidence>
<sequence length="793" mass="89787">MINLMGLAAGMAVFIVIVHYVNFEMSYDQFHKNKKTLYRVAIDELDQEGELTGKYATVSPGYGPKLKNYFSDVKLYTRLAHTAPFMPKPVLSYRENKFYEDHIYYADQAFLQMFSFPLVSGDLQTALKEPKSIVISESSAKRYFGEEDPMGKILNLQMGARGAVDLKITGIMSDFPVNSHLQIDMLISFNTLPADWHLDEVLDWGDFYVYLQLQNEQSIETLTDNLPVFLRATTGEFAKSYRLVLQHVPGIHLNSNRLFEAKPTSSAELIGLLFIVAVLVLIVAWINYINLVTVKSLEYTKEVSLRKMFGASKTQLYLQQLVNALSLNFLAFLIAFSLSQLVEPYVRDITSIPIKVSLVGDHVILMSIFLVVLGGSILSGLYPALVLSQQNLHHVVKGSFLNSTNGKFTKKLLVTFQFMVSVILIAITLTVYKQMKYMQDKDLGMSIDQTLIIKGSGKKGAVHFDKWEYFANKAVSHDPIKSVAVSTNIPGHNSGWGRNLYRIDKPEQKEIPTKIIATGPDFFSLYEMGFIAGDNFPLASNSWNNSAILNEEAIKLLGYDSPEEAVGRMVAWDENNDQFVFNIIGVIRNFNQQSPKKPHMPIIFPMKKFLDPPWAGDYYSVKFKENKVGEAIEIIKDVWREVYADSPFDYFFLDAFFERQYKADRQFGKVFTIFTVLAIMVAYLGLLGLVGYTVAQKTKEIGIRRVLGATQFNILKLLSHEYIWLVGIALALAGPIAYYGANEWLQSFAYRISLGWWFYALPVLATFLMLAFTLSLQLIKTAKTNPVHALRNE</sequence>
<evidence type="ECO:0000256" key="3">
    <source>
        <dbReference type="ARBA" id="ARBA00022692"/>
    </source>
</evidence>
<feature type="transmembrane region" description="Helical" evidence="6">
    <location>
        <begin position="722"/>
        <end position="741"/>
    </location>
</feature>
<evidence type="ECO:0000256" key="4">
    <source>
        <dbReference type="ARBA" id="ARBA00022989"/>
    </source>
</evidence>
<keyword evidence="2" id="KW-1003">Cell membrane</keyword>
<evidence type="ECO:0000256" key="6">
    <source>
        <dbReference type="SAM" id="Phobius"/>
    </source>
</evidence>
<feature type="domain" description="ABC3 transporter permease C-terminal" evidence="7">
    <location>
        <begin position="673"/>
        <end position="786"/>
    </location>
</feature>
<dbReference type="Pfam" id="PF02687">
    <property type="entry name" value="FtsX"/>
    <property type="match status" value="2"/>
</dbReference>
<name>A0ABT8KYZ3_9BACT</name>
<feature type="transmembrane region" description="Helical" evidence="6">
    <location>
        <begin position="6"/>
        <end position="23"/>
    </location>
</feature>